<feature type="repeat" description="RCC1" evidence="1">
    <location>
        <begin position="348"/>
        <end position="405"/>
    </location>
</feature>
<dbReference type="PANTHER" id="PTHR46337">
    <property type="entry name" value="RCC1-LIKE G EXCHANGING FACTOR-LIKE PROTEIN"/>
    <property type="match status" value="1"/>
</dbReference>
<dbReference type="EMBL" id="JBJJXI010000107">
    <property type="protein sequence ID" value="KAL3391943.1"/>
    <property type="molecule type" value="Genomic_DNA"/>
</dbReference>
<evidence type="ECO:0000256" key="1">
    <source>
        <dbReference type="PROSITE-ProRule" id="PRU00235"/>
    </source>
</evidence>
<gene>
    <name evidence="2" type="ORF">TKK_013278</name>
</gene>
<evidence type="ECO:0000313" key="2">
    <source>
        <dbReference type="EMBL" id="KAL3391943.1"/>
    </source>
</evidence>
<feature type="repeat" description="RCC1" evidence="1">
    <location>
        <begin position="62"/>
        <end position="121"/>
    </location>
</feature>
<dbReference type="PRINTS" id="PR00633">
    <property type="entry name" value="RCCNDNSATION"/>
</dbReference>
<feature type="repeat" description="RCC1" evidence="1">
    <location>
        <begin position="125"/>
        <end position="185"/>
    </location>
</feature>
<dbReference type="PANTHER" id="PTHR46337:SF1">
    <property type="entry name" value="RCC1-LIKE G EXCHANGING FACTOR-LIKE PROTEIN"/>
    <property type="match status" value="1"/>
</dbReference>
<reference evidence="2 3" key="1">
    <citation type="journal article" date="2024" name="bioRxiv">
        <title>A reference genome for Trichogramma kaykai: A tiny desert-dwelling parasitoid wasp with competing sex-ratio distorters.</title>
        <authorList>
            <person name="Culotta J."/>
            <person name="Lindsey A.R."/>
        </authorList>
    </citation>
    <scope>NUCLEOTIDE SEQUENCE [LARGE SCALE GENOMIC DNA]</scope>
    <source>
        <strain evidence="2 3">KSX58</strain>
    </source>
</reference>
<name>A0ABD2WFY8_9HYME</name>
<feature type="repeat" description="RCC1" evidence="1">
    <location>
        <begin position="295"/>
        <end position="347"/>
    </location>
</feature>
<feature type="repeat" description="RCC1" evidence="1">
    <location>
        <begin position="242"/>
        <end position="294"/>
    </location>
</feature>
<accession>A0ABD2WFY8</accession>
<feature type="repeat" description="RCC1" evidence="1">
    <location>
        <begin position="406"/>
        <end position="455"/>
    </location>
</feature>
<feature type="repeat" description="RCC1" evidence="1">
    <location>
        <begin position="185"/>
        <end position="241"/>
    </location>
</feature>
<proteinExistence type="predicted"/>
<organism evidence="2 3">
    <name type="scientific">Trichogramma kaykai</name>
    <dbReference type="NCBI Taxonomy" id="54128"/>
    <lineage>
        <taxon>Eukaryota</taxon>
        <taxon>Metazoa</taxon>
        <taxon>Ecdysozoa</taxon>
        <taxon>Arthropoda</taxon>
        <taxon>Hexapoda</taxon>
        <taxon>Insecta</taxon>
        <taxon>Pterygota</taxon>
        <taxon>Neoptera</taxon>
        <taxon>Endopterygota</taxon>
        <taxon>Hymenoptera</taxon>
        <taxon>Apocrita</taxon>
        <taxon>Proctotrupomorpha</taxon>
        <taxon>Chalcidoidea</taxon>
        <taxon>Trichogrammatidae</taxon>
        <taxon>Trichogramma</taxon>
    </lineage>
</organism>
<protein>
    <submittedName>
        <fullName evidence="2">Uncharacterized protein</fullName>
    </submittedName>
</protein>
<dbReference type="Pfam" id="PF00415">
    <property type="entry name" value="RCC1"/>
    <property type="match status" value="2"/>
</dbReference>
<dbReference type="SUPFAM" id="SSF50985">
    <property type="entry name" value="RCC1/BLIP-II"/>
    <property type="match status" value="1"/>
</dbReference>
<dbReference type="InterPro" id="IPR009091">
    <property type="entry name" value="RCC1/BLIP-II"/>
</dbReference>
<dbReference type="InterPro" id="IPR000408">
    <property type="entry name" value="Reg_chr_condens"/>
</dbReference>
<sequence length="457" mass="50404">MFFNLCRSFATRVFAKRVVPKFSKTKDKSTKKNKRPRKKIPKKFKLKDLPVYDFATTKKSDHRVYAWGLQEHGALGTVKRLTYAENNISYCSKPHRLTFGEYCKVTDVVCGYGFTAFSVKSNDQRILYGSGINTDSQLGYHPTDEKLKIPIVVKPRPIFLPLKGKTAKVLGLAAGRAHLLVLTDEGVYALGHNGYGQCGRPIIEDEEYLKSKAVNYIPNIKGCSIKSVSAGQDHSMLLTDNGEVYTFGWGADGQTGLAHYRNEYRPSLVKGDLSGEKIIKVTSAADCVLALSDKGKVFGWGNAEYSQLPCGDNQQINIATELKFCEELGSIKDIASGGSFCMVLNDEGEVYVWGFGLLGLGPKANRVLKPTMIPKPLFGINAYEPDIKVEKIFCGISHLGAITNQGHLFMWGRNRYGALGLGHRDDQYFPFKVGIGAAVKKISCGVDHTVSICQPFA</sequence>
<evidence type="ECO:0000313" key="3">
    <source>
        <dbReference type="Proteomes" id="UP001627154"/>
    </source>
</evidence>
<dbReference type="PROSITE" id="PS50012">
    <property type="entry name" value="RCC1_3"/>
    <property type="match status" value="7"/>
</dbReference>
<dbReference type="InterPro" id="IPR053035">
    <property type="entry name" value="Mitochondrial_GEF_domain"/>
</dbReference>
<dbReference type="AlphaFoldDB" id="A0ABD2WFY8"/>
<dbReference type="PROSITE" id="PS00626">
    <property type="entry name" value="RCC1_2"/>
    <property type="match status" value="1"/>
</dbReference>
<comment type="caution">
    <text evidence="2">The sequence shown here is derived from an EMBL/GenBank/DDBJ whole genome shotgun (WGS) entry which is preliminary data.</text>
</comment>
<dbReference type="Gene3D" id="2.130.10.30">
    <property type="entry name" value="Regulator of chromosome condensation 1/beta-lactamase-inhibitor protein II"/>
    <property type="match status" value="2"/>
</dbReference>
<dbReference type="Proteomes" id="UP001627154">
    <property type="component" value="Unassembled WGS sequence"/>
</dbReference>
<keyword evidence="3" id="KW-1185">Reference proteome</keyword>
<dbReference type="Pfam" id="PF13540">
    <property type="entry name" value="RCC1_2"/>
    <property type="match status" value="2"/>
</dbReference>